<accession>A0A0R0KK57</accession>
<evidence type="ECO:0000313" key="3">
    <source>
        <dbReference type="EnsemblPlants" id="KRH65609"/>
    </source>
</evidence>
<reference evidence="3" key="2">
    <citation type="submission" date="2018-02" db="UniProtKB">
        <authorList>
            <consortium name="EnsemblPlants"/>
        </authorList>
    </citation>
    <scope>IDENTIFICATION</scope>
    <source>
        <strain evidence="3">Williams 82</strain>
    </source>
</reference>
<organism evidence="2">
    <name type="scientific">Glycine max</name>
    <name type="common">Soybean</name>
    <name type="synonym">Glycine hispida</name>
    <dbReference type="NCBI Taxonomy" id="3847"/>
    <lineage>
        <taxon>Eukaryota</taxon>
        <taxon>Viridiplantae</taxon>
        <taxon>Streptophyta</taxon>
        <taxon>Embryophyta</taxon>
        <taxon>Tracheophyta</taxon>
        <taxon>Spermatophyta</taxon>
        <taxon>Magnoliopsida</taxon>
        <taxon>eudicotyledons</taxon>
        <taxon>Gunneridae</taxon>
        <taxon>Pentapetalae</taxon>
        <taxon>rosids</taxon>
        <taxon>fabids</taxon>
        <taxon>Fabales</taxon>
        <taxon>Fabaceae</taxon>
        <taxon>Papilionoideae</taxon>
        <taxon>50 kb inversion clade</taxon>
        <taxon>NPAAA clade</taxon>
        <taxon>indigoferoid/millettioid clade</taxon>
        <taxon>Phaseoleae</taxon>
        <taxon>Glycine</taxon>
        <taxon>Glycine subgen. Soja</taxon>
    </lineage>
</organism>
<protein>
    <submittedName>
        <fullName evidence="2 3">Uncharacterized protein</fullName>
    </submittedName>
</protein>
<dbReference type="EMBL" id="CM000836">
    <property type="protein sequence ID" value="KRH65609.1"/>
    <property type="molecule type" value="Genomic_DNA"/>
</dbReference>
<dbReference type="EnsemblPlants" id="KRH65609">
    <property type="protein sequence ID" value="KRH65609"/>
    <property type="gene ID" value="GLYMA_03G049500"/>
</dbReference>
<dbReference type="InParanoid" id="A0A0R0KK57"/>
<evidence type="ECO:0000313" key="4">
    <source>
        <dbReference type="Proteomes" id="UP000008827"/>
    </source>
</evidence>
<dbReference type="Gramene" id="KRH65609">
    <property type="protein sequence ID" value="KRH65609"/>
    <property type="gene ID" value="GLYMA_03G049500"/>
</dbReference>
<gene>
    <name evidence="2" type="ORF">GLYMA_03G049500</name>
</gene>
<dbReference type="AlphaFoldDB" id="A0A0R0KK57"/>
<keyword evidence="1" id="KW-1133">Transmembrane helix</keyword>
<name>A0A0R0KK57_SOYBN</name>
<evidence type="ECO:0000313" key="2">
    <source>
        <dbReference type="EMBL" id="KRH65609.1"/>
    </source>
</evidence>
<keyword evidence="4" id="KW-1185">Reference proteome</keyword>
<reference evidence="2" key="3">
    <citation type="submission" date="2018-07" db="EMBL/GenBank/DDBJ databases">
        <title>WGS assembly of Glycine max.</title>
        <authorList>
            <person name="Schmutz J."/>
            <person name="Cannon S."/>
            <person name="Schlueter J."/>
            <person name="Ma J."/>
            <person name="Mitros T."/>
            <person name="Nelson W."/>
            <person name="Hyten D."/>
            <person name="Song Q."/>
            <person name="Thelen J."/>
            <person name="Cheng J."/>
            <person name="Xu D."/>
            <person name="Hellsten U."/>
            <person name="May G."/>
            <person name="Yu Y."/>
            <person name="Sakurai T."/>
            <person name="Umezawa T."/>
            <person name="Bhattacharyya M."/>
            <person name="Sandhu D."/>
            <person name="Valliyodan B."/>
            <person name="Lindquist E."/>
            <person name="Peto M."/>
            <person name="Grant D."/>
            <person name="Shu S."/>
            <person name="Goodstein D."/>
            <person name="Barry K."/>
            <person name="Futrell-Griggs M."/>
            <person name="Abernathy B."/>
            <person name="Du J."/>
            <person name="Tian Z."/>
            <person name="Zhu L."/>
            <person name="Gill N."/>
            <person name="Joshi T."/>
            <person name="Libault M."/>
            <person name="Sethuraman A."/>
            <person name="Zhang X."/>
            <person name="Shinozaki K."/>
            <person name="Nguyen H."/>
            <person name="Wing R."/>
            <person name="Cregan P."/>
            <person name="Specht J."/>
            <person name="Grimwood J."/>
            <person name="Rokhsar D."/>
            <person name="Stacey G."/>
            <person name="Shoemaker R."/>
            <person name="Jackson S."/>
        </authorList>
    </citation>
    <scope>NUCLEOTIDE SEQUENCE</scope>
    <source>
        <tissue evidence="2">Callus</tissue>
    </source>
</reference>
<keyword evidence="1" id="KW-0472">Membrane</keyword>
<evidence type="ECO:0000256" key="1">
    <source>
        <dbReference type="SAM" id="Phobius"/>
    </source>
</evidence>
<dbReference type="Proteomes" id="UP000008827">
    <property type="component" value="Chromosome 3"/>
</dbReference>
<proteinExistence type="predicted"/>
<feature type="transmembrane region" description="Helical" evidence="1">
    <location>
        <begin position="14"/>
        <end position="34"/>
    </location>
</feature>
<keyword evidence="1" id="KW-0812">Transmembrane</keyword>
<reference evidence="2 3" key="1">
    <citation type="journal article" date="2010" name="Nature">
        <title>Genome sequence of the palaeopolyploid soybean.</title>
        <authorList>
            <person name="Schmutz J."/>
            <person name="Cannon S.B."/>
            <person name="Schlueter J."/>
            <person name="Ma J."/>
            <person name="Mitros T."/>
            <person name="Nelson W."/>
            <person name="Hyten D.L."/>
            <person name="Song Q."/>
            <person name="Thelen J.J."/>
            <person name="Cheng J."/>
            <person name="Xu D."/>
            <person name="Hellsten U."/>
            <person name="May G.D."/>
            <person name="Yu Y."/>
            <person name="Sakurai T."/>
            <person name="Umezawa T."/>
            <person name="Bhattacharyya M.K."/>
            <person name="Sandhu D."/>
            <person name="Valliyodan B."/>
            <person name="Lindquist E."/>
            <person name="Peto M."/>
            <person name="Grant D."/>
            <person name="Shu S."/>
            <person name="Goodstein D."/>
            <person name="Barry K."/>
            <person name="Futrell-Griggs M."/>
            <person name="Abernathy B."/>
            <person name="Du J."/>
            <person name="Tian Z."/>
            <person name="Zhu L."/>
            <person name="Gill N."/>
            <person name="Joshi T."/>
            <person name="Libault M."/>
            <person name="Sethuraman A."/>
            <person name="Zhang X.-C."/>
            <person name="Shinozaki K."/>
            <person name="Nguyen H.T."/>
            <person name="Wing R.A."/>
            <person name="Cregan P."/>
            <person name="Specht J."/>
            <person name="Grimwood J."/>
            <person name="Rokhsar D."/>
            <person name="Stacey G."/>
            <person name="Shoemaker R.C."/>
            <person name="Jackson S.A."/>
        </authorList>
    </citation>
    <scope>NUCLEOTIDE SEQUENCE [LARGE SCALE GENOMIC DNA]</scope>
    <source>
        <strain evidence="3">cv. Williams 82</strain>
        <tissue evidence="2">Callus</tissue>
    </source>
</reference>
<sequence length="61" mass="7078">MVASYSQLFFKKRVISFCTLCVCCCVVLLLFFSVEESVKLRRDSAMDDLLFTLDLLLRYPS</sequence>